<sequence length="122" mass="13485">MQVVRVVEHTQGLESHGLDRFSAAYEERLEEVLKGLFSACPDCSSDAWEELADDFDRRIGRSGVVEFCLERGYDVRRHGDAKPADASKTGNAKSGNAKDDLVGCWRDIGIMVLARDRGLING</sequence>
<feature type="region of interest" description="Disordered" evidence="1">
    <location>
        <begin position="78"/>
        <end position="98"/>
    </location>
</feature>
<dbReference type="AlphaFoldDB" id="W9H0W8"/>
<accession>W9H0W8</accession>
<dbReference type="STRING" id="1385369.N825_17465"/>
<dbReference type="OrthoDB" id="7357856at2"/>
<gene>
    <name evidence="2" type="ORF">N825_17465</name>
</gene>
<keyword evidence="3" id="KW-1185">Reference proteome</keyword>
<organism evidence="2 3">
    <name type="scientific">Skermanella stibiiresistens SB22</name>
    <dbReference type="NCBI Taxonomy" id="1385369"/>
    <lineage>
        <taxon>Bacteria</taxon>
        <taxon>Pseudomonadati</taxon>
        <taxon>Pseudomonadota</taxon>
        <taxon>Alphaproteobacteria</taxon>
        <taxon>Rhodospirillales</taxon>
        <taxon>Azospirillaceae</taxon>
        <taxon>Skermanella</taxon>
    </lineage>
</organism>
<dbReference type="Proteomes" id="UP000019486">
    <property type="component" value="Unassembled WGS sequence"/>
</dbReference>
<evidence type="ECO:0000313" key="2">
    <source>
        <dbReference type="EMBL" id="EWY37398.1"/>
    </source>
</evidence>
<proteinExistence type="predicted"/>
<comment type="caution">
    <text evidence="2">The sequence shown here is derived from an EMBL/GenBank/DDBJ whole genome shotgun (WGS) entry which is preliminary data.</text>
</comment>
<evidence type="ECO:0000256" key="1">
    <source>
        <dbReference type="SAM" id="MobiDB-lite"/>
    </source>
</evidence>
<dbReference type="RefSeq" id="WP_037458812.1">
    <property type="nucleotide sequence ID" value="NZ_AVFL01000026.1"/>
</dbReference>
<evidence type="ECO:0000313" key="3">
    <source>
        <dbReference type="Proteomes" id="UP000019486"/>
    </source>
</evidence>
<reference evidence="2 3" key="1">
    <citation type="submission" date="2013-08" db="EMBL/GenBank/DDBJ databases">
        <title>The genome sequence of Skermanella stibiiresistens.</title>
        <authorList>
            <person name="Zhu W."/>
            <person name="Wang G."/>
        </authorList>
    </citation>
    <scope>NUCLEOTIDE SEQUENCE [LARGE SCALE GENOMIC DNA]</scope>
    <source>
        <strain evidence="2 3">SB22</strain>
    </source>
</reference>
<protein>
    <submittedName>
        <fullName evidence="2">Uncharacterized protein</fullName>
    </submittedName>
</protein>
<name>W9H0W8_9PROT</name>
<dbReference type="EMBL" id="AVFL01000026">
    <property type="protein sequence ID" value="EWY37398.1"/>
    <property type="molecule type" value="Genomic_DNA"/>
</dbReference>